<dbReference type="OrthoDB" id="7467136at2759"/>
<reference evidence="1" key="1">
    <citation type="submission" date="2021-12" db="EMBL/GenBank/DDBJ databases">
        <authorList>
            <person name="Martin H S."/>
        </authorList>
    </citation>
    <scope>NUCLEOTIDE SEQUENCE</scope>
</reference>
<dbReference type="Proteomes" id="UP000838878">
    <property type="component" value="Chromosome 6"/>
</dbReference>
<evidence type="ECO:0000313" key="1">
    <source>
        <dbReference type="EMBL" id="CAH0727639.1"/>
    </source>
</evidence>
<evidence type="ECO:0000313" key="2">
    <source>
        <dbReference type="Proteomes" id="UP000838878"/>
    </source>
</evidence>
<dbReference type="EMBL" id="OV170226">
    <property type="protein sequence ID" value="CAH0727639.1"/>
    <property type="molecule type" value="Genomic_DNA"/>
</dbReference>
<proteinExistence type="predicted"/>
<dbReference type="AlphaFoldDB" id="A0A8J9UZK7"/>
<organism evidence="1 2">
    <name type="scientific">Brenthis ino</name>
    <name type="common">lesser marbled fritillary</name>
    <dbReference type="NCBI Taxonomy" id="405034"/>
    <lineage>
        <taxon>Eukaryota</taxon>
        <taxon>Metazoa</taxon>
        <taxon>Ecdysozoa</taxon>
        <taxon>Arthropoda</taxon>
        <taxon>Hexapoda</taxon>
        <taxon>Insecta</taxon>
        <taxon>Pterygota</taxon>
        <taxon>Neoptera</taxon>
        <taxon>Endopterygota</taxon>
        <taxon>Lepidoptera</taxon>
        <taxon>Glossata</taxon>
        <taxon>Ditrysia</taxon>
        <taxon>Papilionoidea</taxon>
        <taxon>Nymphalidae</taxon>
        <taxon>Heliconiinae</taxon>
        <taxon>Argynnini</taxon>
        <taxon>Brenthis</taxon>
    </lineage>
</organism>
<keyword evidence="2" id="KW-1185">Reference proteome</keyword>
<name>A0A8J9UZK7_9NEOP</name>
<feature type="non-terminal residue" evidence="1">
    <location>
        <position position="302"/>
    </location>
</feature>
<protein>
    <submittedName>
        <fullName evidence="1">Uncharacterized protein</fullName>
    </submittedName>
</protein>
<gene>
    <name evidence="1" type="ORF">BINO364_LOCUS12952</name>
</gene>
<accession>A0A8J9UZK7</accession>
<sequence>MDVPANDEYDVIPVRDGKSYIIDHFYNDNKDSGDNKRSITNSEIDKLEMKILSKISQELQTDDSSVGSLDSNIKIFKTTVQQIFENFYNNMQDFEIYKQKFNDILEKNKGDSVGEMENFIRDMIKHIGSSDSSVLNNSKFERSNQEESPNEPIPNITVETFKNDNYLTDSTFTGSSKCNSETKKDETVNIYLLSGTPYLNIKMNDRSLFSEINIGHQYVDGIKELASAENMRKVAAKKVELENYVKQKKYHLNDRDIPLKNSCAKKNILDEEFNEEKDEGSKFFIFKICNYICRKIRKNAFG</sequence>